<dbReference type="OMA" id="PSPRVGC"/>
<comment type="caution">
    <text evidence="2">The sequence shown here is derived from an EMBL/GenBank/DDBJ whole genome shotgun (WGS) entry which is preliminary data.</text>
</comment>
<accession>A0A553N7K6</accession>
<feature type="region of interest" description="Disordered" evidence="1">
    <location>
        <begin position="507"/>
        <end position="529"/>
    </location>
</feature>
<feature type="compositionally biased region" description="Acidic residues" evidence="1">
    <location>
        <begin position="373"/>
        <end position="386"/>
    </location>
</feature>
<dbReference type="AlphaFoldDB" id="A0A553N7K6"/>
<dbReference type="InterPro" id="IPR052588">
    <property type="entry name" value="Kelch_domain_protein"/>
</dbReference>
<evidence type="ECO:0000313" key="2">
    <source>
        <dbReference type="EMBL" id="TRY61411.1"/>
    </source>
</evidence>
<dbReference type="Pfam" id="PF13415">
    <property type="entry name" value="Beta-prop_FBX42"/>
    <property type="match status" value="1"/>
</dbReference>
<keyword evidence="3" id="KW-1185">Reference proteome</keyword>
<dbReference type="PANTHER" id="PTHR46063">
    <property type="entry name" value="KELCH DOMAIN-CONTAINING PROTEIN"/>
    <property type="match status" value="1"/>
</dbReference>
<gene>
    <name evidence="2" type="ORF">TCAL_01753</name>
</gene>
<feature type="region of interest" description="Disordered" evidence="1">
    <location>
        <begin position="424"/>
        <end position="444"/>
    </location>
</feature>
<feature type="compositionally biased region" description="Basic and acidic residues" evidence="1">
    <location>
        <begin position="387"/>
        <end position="406"/>
    </location>
</feature>
<dbReference type="PANTHER" id="PTHR46063:SF1">
    <property type="entry name" value="KELCH DOMAIN-CONTAINING PROTEIN 4"/>
    <property type="match status" value="1"/>
</dbReference>
<organism evidence="2 3">
    <name type="scientific">Tigriopus californicus</name>
    <name type="common">Marine copepod</name>
    <dbReference type="NCBI Taxonomy" id="6832"/>
    <lineage>
        <taxon>Eukaryota</taxon>
        <taxon>Metazoa</taxon>
        <taxon>Ecdysozoa</taxon>
        <taxon>Arthropoda</taxon>
        <taxon>Crustacea</taxon>
        <taxon>Multicrustacea</taxon>
        <taxon>Hexanauplia</taxon>
        <taxon>Copepoda</taxon>
        <taxon>Harpacticoida</taxon>
        <taxon>Harpacticidae</taxon>
        <taxon>Tigriopus</taxon>
    </lineage>
</organism>
<feature type="compositionally biased region" description="Basic and acidic residues" evidence="1">
    <location>
        <begin position="12"/>
        <end position="21"/>
    </location>
</feature>
<feature type="region of interest" description="Disordered" evidence="1">
    <location>
        <begin position="1"/>
        <end position="21"/>
    </location>
</feature>
<feature type="compositionally biased region" description="Acidic residues" evidence="1">
    <location>
        <begin position="508"/>
        <end position="529"/>
    </location>
</feature>
<feature type="compositionally biased region" description="Basic and acidic residues" evidence="1">
    <location>
        <begin position="350"/>
        <end position="362"/>
    </location>
</feature>
<dbReference type="Proteomes" id="UP000318571">
    <property type="component" value="Chromosome 8"/>
</dbReference>
<proteinExistence type="predicted"/>
<dbReference type="SUPFAM" id="SSF117281">
    <property type="entry name" value="Kelch motif"/>
    <property type="match status" value="2"/>
</dbReference>
<dbReference type="InterPro" id="IPR015915">
    <property type="entry name" value="Kelch-typ_b-propeller"/>
</dbReference>
<feature type="compositionally biased region" description="Basic residues" evidence="1">
    <location>
        <begin position="1"/>
        <end position="11"/>
    </location>
</feature>
<evidence type="ECO:0000256" key="1">
    <source>
        <dbReference type="SAM" id="MobiDB-lite"/>
    </source>
</evidence>
<protein>
    <recommendedName>
        <fullName evidence="4">DUF4110 domain-containing protein</fullName>
    </recommendedName>
</protein>
<sequence>MGKKDKAKKKGKGAEKTAEKTAKKLVAKLKKETGEDDIESIVKAIEAEEKKRQEVKELHKVDPPSHRANFSLTPHADNPELILFGGEFYNGQKTILFNDLFLFNTKRREWSQIVSPGGPPPRCSHQAVMTSQNGGQLWIFGGEYASPNETQFYHYKDLWCFHFSSKRWEKISATGGPSSRSGHRMVLTKKHLIIFGGFHDNLRECKYFNDVYAFDLDNLKWKKLDVSGASPAPRSACNMFVLPDGRIVVFAGYAKEKGKKDSESGITYSDMFVLTPDKHDTTMTKWKWNTVKQVGYRPSTRTGMSVAVAPNSVKIFLFGGVQDVKDEDEDLEGNFFNDLYSVQVENERATWHKGNGKKDVGAGKRRRRKSAEGQDDVEDGDDEAQQEDAKAIDDKLSDLNLKEDEPKTVTVEEGAFTITSTIGIQEAEGSSAGHGTSSGSENTSKAFIPPPRFGSGLAVKQGDLFMFGGVMEDGDKQYTLKDFYSLDIHKFDEWQTIIESDLKSMEWFESDSDSDEDEDSDESGEMDTD</sequence>
<name>A0A553N7K6_TIGCA</name>
<dbReference type="EMBL" id="VCGU01000459">
    <property type="protein sequence ID" value="TRY61411.1"/>
    <property type="molecule type" value="Genomic_DNA"/>
</dbReference>
<reference evidence="2 3" key="1">
    <citation type="journal article" date="2018" name="Nat. Ecol. Evol.">
        <title>Genomic signatures of mitonuclear coevolution across populations of Tigriopus californicus.</title>
        <authorList>
            <person name="Barreto F.S."/>
            <person name="Watson E.T."/>
            <person name="Lima T.G."/>
            <person name="Willett C.S."/>
            <person name="Edmands S."/>
            <person name="Li W."/>
            <person name="Burton R.S."/>
        </authorList>
    </citation>
    <scope>NUCLEOTIDE SEQUENCE [LARGE SCALE GENOMIC DNA]</scope>
    <source>
        <strain evidence="2 3">San Diego</strain>
    </source>
</reference>
<evidence type="ECO:0008006" key="4">
    <source>
        <dbReference type="Google" id="ProtNLM"/>
    </source>
</evidence>
<dbReference type="STRING" id="6832.A0A553N7K6"/>
<feature type="compositionally biased region" description="Low complexity" evidence="1">
    <location>
        <begin position="429"/>
        <end position="440"/>
    </location>
</feature>
<evidence type="ECO:0000313" key="3">
    <source>
        <dbReference type="Proteomes" id="UP000318571"/>
    </source>
</evidence>
<feature type="region of interest" description="Disordered" evidence="1">
    <location>
        <begin position="350"/>
        <end position="406"/>
    </location>
</feature>
<dbReference type="Gene3D" id="2.120.10.80">
    <property type="entry name" value="Kelch-type beta propeller"/>
    <property type="match status" value="1"/>
</dbReference>